<name>A0A5J5A3U1_9ASTE</name>
<protein>
    <recommendedName>
        <fullName evidence="3">Reverse transcriptase Ty1/copia-type domain-containing protein</fullName>
    </recommendedName>
</protein>
<dbReference type="Pfam" id="PF14223">
    <property type="entry name" value="Retrotran_gag_2"/>
    <property type="match status" value="1"/>
</dbReference>
<evidence type="ECO:0000313" key="1">
    <source>
        <dbReference type="EMBL" id="KAA8525009.1"/>
    </source>
</evidence>
<evidence type="ECO:0008006" key="3">
    <source>
        <dbReference type="Google" id="ProtNLM"/>
    </source>
</evidence>
<organism evidence="1 2">
    <name type="scientific">Nyssa sinensis</name>
    <dbReference type="NCBI Taxonomy" id="561372"/>
    <lineage>
        <taxon>Eukaryota</taxon>
        <taxon>Viridiplantae</taxon>
        <taxon>Streptophyta</taxon>
        <taxon>Embryophyta</taxon>
        <taxon>Tracheophyta</taxon>
        <taxon>Spermatophyta</taxon>
        <taxon>Magnoliopsida</taxon>
        <taxon>eudicotyledons</taxon>
        <taxon>Gunneridae</taxon>
        <taxon>Pentapetalae</taxon>
        <taxon>asterids</taxon>
        <taxon>Cornales</taxon>
        <taxon>Nyssaceae</taxon>
        <taxon>Nyssa</taxon>
    </lineage>
</organism>
<dbReference type="EMBL" id="CM018047">
    <property type="protein sequence ID" value="KAA8525009.1"/>
    <property type="molecule type" value="Genomic_DNA"/>
</dbReference>
<dbReference type="Proteomes" id="UP000325577">
    <property type="component" value="Linkage Group LG4"/>
</dbReference>
<accession>A0A5J5A3U1</accession>
<proteinExistence type="predicted"/>
<reference evidence="1 2" key="1">
    <citation type="submission" date="2019-09" db="EMBL/GenBank/DDBJ databases">
        <title>A chromosome-level genome assembly of the Chinese tupelo Nyssa sinensis.</title>
        <authorList>
            <person name="Yang X."/>
            <person name="Kang M."/>
            <person name="Yang Y."/>
            <person name="Xiong H."/>
            <person name="Wang M."/>
            <person name="Zhang Z."/>
            <person name="Wang Z."/>
            <person name="Wu H."/>
            <person name="Ma T."/>
            <person name="Liu J."/>
            <person name="Xi Z."/>
        </authorList>
    </citation>
    <scope>NUCLEOTIDE SEQUENCE [LARGE SCALE GENOMIC DNA]</scope>
    <source>
        <strain evidence="1">J267</strain>
        <tissue evidence="1">Leaf</tissue>
    </source>
</reference>
<dbReference type="OrthoDB" id="8042871at2759"/>
<sequence length="163" mass="18912">MTVNASVVKADVALYGKTKKLEKMTNDKWEELKMRAVCTIRICLADEVMYQVMDEESSAGIWAKLESRYISKLLTNKLYLKQKLYRLKMIDDADLTQHINTFNEIISDLLRIDLNFDDEDKALMLLTSFSASYEHLVTTLLWGKETQETTEVMVALLAYNQRK</sequence>
<gene>
    <name evidence="1" type="ORF">F0562_011353</name>
</gene>
<keyword evidence="2" id="KW-1185">Reference proteome</keyword>
<evidence type="ECO:0000313" key="2">
    <source>
        <dbReference type="Proteomes" id="UP000325577"/>
    </source>
</evidence>
<dbReference type="AlphaFoldDB" id="A0A5J5A3U1"/>